<dbReference type="Proteomes" id="UP000463946">
    <property type="component" value="Segment"/>
</dbReference>
<reference evidence="2 3" key="1">
    <citation type="submission" date="2019-12" db="EMBL/GenBank/DDBJ databases">
        <authorList>
            <person name="Lauer M.J."/>
            <person name="Curtus N.L."/>
            <person name="Garlena R.A."/>
            <person name="Russell D.A."/>
            <person name="Pope W.H."/>
            <person name="Jacobs-Sera D."/>
            <person name="Hatfull G.F."/>
        </authorList>
    </citation>
    <scope>NUCLEOTIDE SEQUENCE [LARGE SCALE GENOMIC DNA]</scope>
</reference>
<keyword evidence="1" id="KW-0812">Transmembrane</keyword>
<dbReference type="GeneID" id="60320909"/>
<proteinExistence type="predicted"/>
<keyword evidence="3" id="KW-1185">Reference proteome</keyword>
<dbReference type="KEGG" id="vg:60320909"/>
<keyword evidence="1" id="KW-1133">Transmembrane helix</keyword>
<gene>
    <name evidence="2" type="primary">45</name>
    <name evidence="2" type="ORF">PBI_BIRDSNEST_45</name>
</gene>
<feature type="transmembrane region" description="Helical" evidence="1">
    <location>
        <begin position="12"/>
        <end position="30"/>
    </location>
</feature>
<evidence type="ECO:0000256" key="1">
    <source>
        <dbReference type="SAM" id="Phobius"/>
    </source>
</evidence>
<accession>A0A6B9L6P0</accession>
<feature type="transmembrane region" description="Helical" evidence="1">
    <location>
        <begin position="36"/>
        <end position="53"/>
    </location>
</feature>
<evidence type="ECO:0000313" key="3">
    <source>
        <dbReference type="Proteomes" id="UP000463946"/>
    </source>
</evidence>
<protein>
    <submittedName>
        <fullName evidence="2">Uncharacterized protein</fullName>
    </submittedName>
</protein>
<dbReference type="EMBL" id="MN813686">
    <property type="protein sequence ID" value="QHB37347.1"/>
    <property type="molecule type" value="Genomic_DNA"/>
</dbReference>
<name>A0A6B9L6P0_9CAUD</name>
<evidence type="ECO:0000313" key="2">
    <source>
        <dbReference type="EMBL" id="QHB37347.1"/>
    </source>
</evidence>
<keyword evidence="1" id="KW-0472">Membrane</keyword>
<sequence>MTRYTRRGWPVNEWTVGGTGLLVLLAWVLTPDSTPWLILVGVVLILLALRLRYAAST</sequence>
<organism evidence="2 3">
    <name type="scientific">Mycobacterium phage BirdsNest</name>
    <dbReference type="NCBI Taxonomy" id="2686231"/>
    <lineage>
        <taxon>Viruses</taxon>
        <taxon>Duplodnaviria</taxon>
        <taxon>Heunggongvirae</taxon>
        <taxon>Uroviricota</taxon>
        <taxon>Caudoviricetes</taxon>
        <taxon>Bclasvirinae</taxon>
        <taxon>Birdsnestvirus</taxon>
        <taxon>Birdsnestvirus birdsnest</taxon>
    </lineage>
</organism>
<dbReference type="RefSeq" id="YP_009949504.1">
    <property type="nucleotide sequence ID" value="NC_051581.1"/>
</dbReference>